<name>A0A7C8KGA1_ORBOL</name>
<keyword evidence="6" id="KW-0999">Mitochondrion inner membrane</keyword>
<dbReference type="Gene3D" id="1.50.40.10">
    <property type="entry name" value="Mitochondrial carrier domain"/>
    <property type="match status" value="1"/>
</dbReference>
<dbReference type="Proteomes" id="UP000297595">
    <property type="component" value="Unassembled WGS sequence"/>
</dbReference>
<gene>
    <name evidence="10" type="ORF">EYR41_003749</name>
</gene>
<dbReference type="InterPro" id="IPR018108">
    <property type="entry name" value="MCP_transmembrane"/>
</dbReference>
<dbReference type="PROSITE" id="PS50920">
    <property type="entry name" value="SOLCAR"/>
    <property type="match status" value="3"/>
</dbReference>
<evidence type="ECO:0000313" key="11">
    <source>
        <dbReference type="Proteomes" id="UP000297595"/>
    </source>
</evidence>
<keyword evidence="8" id="KW-0472">Membrane</keyword>
<reference evidence="10 11" key="1">
    <citation type="submission" date="2019-03" db="EMBL/GenBank/DDBJ databases">
        <title>Nematode-trapping fungi genome.</title>
        <authorList>
            <person name="Vidal-Diez De Ulzurrun G."/>
        </authorList>
    </citation>
    <scope>NUCLEOTIDE SEQUENCE [LARGE SCALE GENOMIC DNA]</scope>
    <source>
        <strain evidence="10 11">TWF154</strain>
    </source>
</reference>
<accession>A0A7C8KGA1</accession>
<dbReference type="EMBL" id="SOZJ01000002">
    <property type="protein sequence ID" value="TGJ71816.1"/>
    <property type="molecule type" value="Genomic_DNA"/>
</dbReference>
<evidence type="ECO:0000256" key="9">
    <source>
        <dbReference type="RuleBase" id="RU000488"/>
    </source>
</evidence>
<evidence type="ECO:0000256" key="4">
    <source>
        <dbReference type="ARBA" id="ARBA00022692"/>
    </source>
</evidence>
<comment type="similarity">
    <text evidence="2 9">Belongs to the mitochondrial carrier (TC 2.A.29) family.</text>
</comment>
<evidence type="ECO:0000256" key="2">
    <source>
        <dbReference type="ARBA" id="ARBA00006375"/>
    </source>
</evidence>
<dbReference type="InterPro" id="IPR023395">
    <property type="entry name" value="MCP_dom_sf"/>
</dbReference>
<evidence type="ECO:0000256" key="8">
    <source>
        <dbReference type="ARBA" id="ARBA00023136"/>
    </source>
</evidence>
<evidence type="ECO:0000256" key="6">
    <source>
        <dbReference type="ARBA" id="ARBA00022792"/>
    </source>
</evidence>
<dbReference type="AlphaFoldDB" id="A0A7C8KGA1"/>
<evidence type="ECO:0000256" key="7">
    <source>
        <dbReference type="ARBA" id="ARBA00022989"/>
    </source>
</evidence>
<organism evidence="10 11">
    <name type="scientific">Orbilia oligospora</name>
    <name type="common">Nematode-trapping fungus</name>
    <name type="synonym">Arthrobotrys oligospora</name>
    <dbReference type="NCBI Taxonomy" id="2813651"/>
    <lineage>
        <taxon>Eukaryota</taxon>
        <taxon>Fungi</taxon>
        <taxon>Dikarya</taxon>
        <taxon>Ascomycota</taxon>
        <taxon>Pezizomycotina</taxon>
        <taxon>Orbiliomycetes</taxon>
        <taxon>Orbiliales</taxon>
        <taxon>Orbiliaceae</taxon>
        <taxon>Orbilia</taxon>
    </lineage>
</organism>
<keyword evidence="5" id="KW-0677">Repeat</keyword>
<evidence type="ECO:0000256" key="3">
    <source>
        <dbReference type="ARBA" id="ARBA00022448"/>
    </source>
</evidence>
<evidence type="ECO:0000256" key="5">
    <source>
        <dbReference type="ARBA" id="ARBA00022737"/>
    </source>
</evidence>
<keyword evidence="6" id="KW-0496">Mitochondrion</keyword>
<dbReference type="PANTHER" id="PTHR45667">
    <property type="entry name" value="S-ADENOSYLMETHIONINE MITOCHONDRIAL CARRIER PROTEIN"/>
    <property type="match status" value="1"/>
</dbReference>
<dbReference type="SUPFAM" id="SSF103506">
    <property type="entry name" value="Mitochondrial carrier"/>
    <property type="match status" value="1"/>
</dbReference>
<evidence type="ECO:0000313" key="10">
    <source>
        <dbReference type="EMBL" id="TGJ71816.1"/>
    </source>
</evidence>
<protein>
    <submittedName>
        <fullName evidence="10">Uncharacterized protein</fullName>
    </submittedName>
</protein>
<dbReference type="OrthoDB" id="250329at2759"/>
<dbReference type="GO" id="GO:0016020">
    <property type="term" value="C:membrane"/>
    <property type="evidence" value="ECO:0007669"/>
    <property type="project" value="UniProtKB-SubCell"/>
</dbReference>
<dbReference type="Pfam" id="PF00153">
    <property type="entry name" value="Mito_carr"/>
    <property type="match status" value="3"/>
</dbReference>
<keyword evidence="4 9" id="KW-0812">Transmembrane</keyword>
<keyword evidence="7" id="KW-1133">Transmembrane helix</keyword>
<comment type="caution">
    <text evidence="10">The sequence shown here is derived from an EMBL/GenBank/DDBJ whole genome shotgun (WGS) entry which is preliminary data.</text>
</comment>
<proteinExistence type="inferred from homology"/>
<comment type="subcellular location">
    <subcellularLocation>
        <location evidence="1">Membrane</location>
        <topology evidence="1">Multi-pass membrane protein</topology>
    </subcellularLocation>
</comment>
<evidence type="ECO:0000256" key="1">
    <source>
        <dbReference type="ARBA" id="ARBA00004141"/>
    </source>
</evidence>
<keyword evidence="3 9" id="KW-0813">Transport</keyword>
<sequence>MSHTDVIIAGATAAFAIDLIIYPLDTVKTRIQASSEWTAGRRALFKGAYQGVGSIILATLPSSAAFFLTYNFLVKTLSSTLLPSNNPHSKALQPAIHALSSAVAEGASCAILTPAEVIKQNAQVISPKSRDTTSLSLTVLKTLLKEPKGLFRGYTALVSRNLPFTAMQFPLYEEIRRKIYKRKKIAHPSLIQVGIITAISAGSAGSFAAAITTPLDVIKTRMMLLKDGGKSGSAGIFETAKMIVRTEGPKAIWKGGLLRAVWTFLGSGLYLGTFESSKIYLSRRREIREQLQSRH</sequence>